<gene>
    <name evidence="1" type="ORF">SFMTTN_2814</name>
</gene>
<proteinExistence type="predicted"/>
<dbReference type="Proteomes" id="UP000286806">
    <property type="component" value="Unassembled WGS sequence"/>
</dbReference>
<dbReference type="OrthoDB" id="8481263at2"/>
<sequence length="119" mass="13740">MTQNEKKLLLQFRSLTENQRETLLDFAAFLATREEVAEASEPAQPVPMERPAQESVVKAIKRLMATYPMLERNKLLHETSNQMTRHVIHGIPAVTVIDDLEVLFHRHYEAYITPSDKKP</sequence>
<dbReference type="EMBL" id="BGOW01000033">
    <property type="protein sequence ID" value="GCB01998.1"/>
    <property type="molecule type" value="Genomic_DNA"/>
</dbReference>
<protein>
    <recommendedName>
        <fullName evidence="3">Crp/Fnr family transcriptional regulator</fullName>
    </recommendedName>
</protein>
<dbReference type="AlphaFoldDB" id="A0A401JZE4"/>
<evidence type="ECO:0000313" key="1">
    <source>
        <dbReference type="EMBL" id="GCB01998.1"/>
    </source>
</evidence>
<name>A0A401JZE4_9PROT</name>
<comment type="caution">
    <text evidence="1">The sequence shown here is derived from an EMBL/GenBank/DDBJ whole genome shotgun (WGS) entry which is preliminary data.</text>
</comment>
<evidence type="ECO:0000313" key="2">
    <source>
        <dbReference type="Proteomes" id="UP000286806"/>
    </source>
</evidence>
<dbReference type="RefSeq" id="WP_124705766.1">
    <property type="nucleotide sequence ID" value="NZ_BGOW01000033.1"/>
</dbReference>
<accession>A0A401JZE4</accession>
<evidence type="ECO:0008006" key="3">
    <source>
        <dbReference type="Google" id="ProtNLM"/>
    </source>
</evidence>
<organism evidence="1 2">
    <name type="scientific">Sulfuriferula multivorans</name>
    <dbReference type="NCBI Taxonomy" id="1559896"/>
    <lineage>
        <taxon>Bacteria</taxon>
        <taxon>Pseudomonadati</taxon>
        <taxon>Pseudomonadota</taxon>
        <taxon>Betaproteobacteria</taxon>
        <taxon>Nitrosomonadales</taxon>
        <taxon>Sulfuricellaceae</taxon>
        <taxon>Sulfuriferula</taxon>
    </lineage>
</organism>
<keyword evidence="2" id="KW-1185">Reference proteome</keyword>
<reference evidence="1 2" key="1">
    <citation type="journal article" date="2019" name="Front. Microbiol.">
        <title>Genomes of Neutrophilic Sulfur-Oxidizing Chemolithoautotrophs Representing 9 Proteobacterial Species From 8 Genera.</title>
        <authorList>
            <person name="Watanabe T."/>
            <person name="Kojima H."/>
            <person name="Umezawa K."/>
            <person name="Hori C."/>
            <person name="Takasuka T.E."/>
            <person name="Kato Y."/>
            <person name="Fukui M."/>
        </authorList>
    </citation>
    <scope>NUCLEOTIDE SEQUENCE [LARGE SCALE GENOMIC DNA]</scope>
    <source>
        <strain evidence="1 2">TTN</strain>
    </source>
</reference>